<feature type="region of interest" description="Disordered" evidence="1">
    <location>
        <begin position="68"/>
        <end position="108"/>
    </location>
</feature>
<reference evidence="2" key="2">
    <citation type="journal article" date="2021" name="Genome Biol. Evol.">
        <title>Developing a high-quality reference genome for a parasitic bivalve with doubly uniparental inheritance (Bivalvia: Unionida).</title>
        <authorList>
            <person name="Smith C.H."/>
        </authorList>
    </citation>
    <scope>NUCLEOTIDE SEQUENCE</scope>
    <source>
        <strain evidence="2">CHS0354</strain>
        <tissue evidence="2">Mantle</tissue>
    </source>
</reference>
<comment type="caution">
    <text evidence="2">The sequence shown here is derived from an EMBL/GenBank/DDBJ whole genome shotgun (WGS) entry which is preliminary data.</text>
</comment>
<dbReference type="AlphaFoldDB" id="A0AAE0SB71"/>
<proteinExistence type="predicted"/>
<dbReference type="Proteomes" id="UP001195483">
    <property type="component" value="Unassembled WGS sequence"/>
</dbReference>
<name>A0AAE0SB71_9BIVA</name>
<gene>
    <name evidence="2" type="ORF">CHS0354_012013</name>
</gene>
<dbReference type="EMBL" id="JAEAOA010000737">
    <property type="protein sequence ID" value="KAK3588800.1"/>
    <property type="molecule type" value="Genomic_DNA"/>
</dbReference>
<evidence type="ECO:0000313" key="2">
    <source>
        <dbReference type="EMBL" id="KAK3588800.1"/>
    </source>
</evidence>
<reference evidence="2" key="3">
    <citation type="submission" date="2023-05" db="EMBL/GenBank/DDBJ databases">
        <authorList>
            <person name="Smith C.H."/>
        </authorList>
    </citation>
    <scope>NUCLEOTIDE SEQUENCE</scope>
    <source>
        <strain evidence="2">CHS0354</strain>
        <tissue evidence="2">Mantle</tissue>
    </source>
</reference>
<sequence>MRFILFASKVDARSSSPIRSSLVYDSVLSTLFYIDITDPFCQISLTSILSIHAPSEISEERVVFRVGGSDDEGNEERGEENENIEEVATEEENTEEGNVDPVEQGEDELDDEVNAATGNETLLSGVLEVKSDAEHVAGHTMRDDEHVAGHTMRDDEHVTGHTMGDDEHVAGHTMGDDEHVAGHTMGDDEHVAGHTMGDGGDDIVEKSQPRMISPVSMLAPSWKVE</sequence>
<feature type="compositionally biased region" description="Acidic residues" evidence="1">
    <location>
        <begin position="69"/>
        <end position="108"/>
    </location>
</feature>
<keyword evidence="3" id="KW-1185">Reference proteome</keyword>
<accession>A0AAE0SB71</accession>
<protein>
    <submittedName>
        <fullName evidence="2">Uncharacterized protein</fullName>
    </submittedName>
</protein>
<reference evidence="2" key="1">
    <citation type="journal article" date="2021" name="Genome Biol. Evol.">
        <title>A High-Quality Reference Genome for a Parasitic Bivalve with Doubly Uniparental Inheritance (Bivalvia: Unionida).</title>
        <authorList>
            <person name="Smith C.H."/>
        </authorList>
    </citation>
    <scope>NUCLEOTIDE SEQUENCE</scope>
    <source>
        <strain evidence="2">CHS0354</strain>
    </source>
</reference>
<evidence type="ECO:0000256" key="1">
    <source>
        <dbReference type="SAM" id="MobiDB-lite"/>
    </source>
</evidence>
<organism evidence="2 3">
    <name type="scientific">Potamilus streckersoni</name>
    <dbReference type="NCBI Taxonomy" id="2493646"/>
    <lineage>
        <taxon>Eukaryota</taxon>
        <taxon>Metazoa</taxon>
        <taxon>Spiralia</taxon>
        <taxon>Lophotrochozoa</taxon>
        <taxon>Mollusca</taxon>
        <taxon>Bivalvia</taxon>
        <taxon>Autobranchia</taxon>
        <taxon>Heteroconchia</taxon>
        <taxon>Palaeoheterodonta</taxon>
        <taxon>Unionida</taxon>
        <taxon>Unionoidea</taxon>
        <taxon>Unionidae</taxon>
        <taxon>Ambleminae</taxon>
        <taxon>Lampsilini</taxon>
        <taxon>Potamilus</taxon>
    </lineage>
</organism>
<evidence type="ECO:0000313" key="3">
    <source>
        <dbReference type="Proteomes" id="UP001195483"/>
    </source>
</evidence>